<feature type="transmembrane region" description="Helical" evidence="1">
    <location>
        <begin position="147"/>
        <end position="164"/>
    </location>
</feature>
<comment type="caution">
    <text evidence="2">The sequence shown here is derived from an EMBL/GenBank/DDBJ whole genome shotgun (WGS) entry which is preliminary data.</text>
</comment>
<name>A0A5N5LU71_PANHP</name>
<evidence type="ECO:0000313" key="3">
    <source>
        <dbReference type="Proteomes" id="UP000327468"/>
    </source>
</evidence>
<evidence type="ECO:0000313" key="2">
    <source>
        <dbReference type="EMBL" id="KAB5546220.1"/>
    </source>
</evidence>
<reference evidence="2 3" key="1">
    <citation type="submission" date="2019-06" db="EMBL/GenBank/DDBJ databases">
        <title>A chromosome-scale genome assembly of the striped catfish, Pangasianodon hypophthalmus.</title>
        <authorList>
            <person name="Wen M."/>
            <person name="Zahm M."/>
            <person name="Roques C."/>
            <person name="Cabau C."/>
            <person name="Klopp C."/>
            <person name="Donnadieu C."/>
            <person name="Jouanno E."/>
            <person name="Avarre J.-C."/>
            <person name="Campet M."/>
            <person name="Ha T.T.T."/>
            <person name="Dugue R."/>
            <person name="Lampietro C."/>
            <person name="Louis A."/>
            <person name="Herpin A."/>
            <person name="Echchiki A."/>
            <person name="Berthelot C."/>
            <person name="Parey E."/>
            <person name="Roest-Crollius H."/>
            <person name="Braasch I."/>
            <person name="Postlethwait J."/>
            <person name="Bobe J."/>
            <person name="Montfort J."/>
            <person name="Bouchez O."/>
            <person name="Begum T."/>
            <person name="Schartl M."/>
            <person name="Guiguen Y."/>
        </authorList>
    </citation>
    <scope>NUCLEOTIDE SEQUENCE [LARGE SCALE GENOMIC DNA]</scope>
    <source>
        <strain evidence="2 3">Indonesia</strain>
        <tissue evidence="2">Blood</tissue>
    </source>
</reference>
<dbReference type="PANTHER" id="PTHR35257">
    <property type="entry name" value="TRANSMEMBRANE PROTEIN 82"/>
    <property type="match status" value="1"/>
</dbReference>
<gene>
    <name evidence="2" type="ORF">PHYPO_G00069560</name>
</gene>
<organism evidence="2 3">
    <name type="scientific">Pangasianodon hypophthalmus</name>
    <name type="common">Striped catfish</name>
    <name type="synonym">Helicophagus hypophthalmus</name>
    <dbReference type="NCBI Taxonomy" id="310915"/>
    <lineage>
        <taxon>Eukaryota</taxon>
        <taxon>Metazoa</taxon>
        <taxon>Chordata</taxon>
        <taxon>Craniata</taxon>
        <taxon>Vertebrata</taxon>
        <taxon>Euteleostomi</taxon>
        <taxon>Actinopterygii</taxon>
        <taxon>Neopterygii</taxon>
        <taxon>Teleostei</taxon>
        <taxon>Ostariophysi</taxon>
        <taxon>Siluriformes</taxon>
        <taxon>Pangasiidae</taxon>
        <taxon>Pangasianodon</taxon>
    </lineage>
</organism>
<keyword evidence="1" id="KW-0812">Transmembrane</keyword>
<dbReference type="EMBL" id="VFJC01000017">
    <property type="protein sequence ID" value="KAB5546220.1"/>
    <property type="molecule type" value="Genomic_DNA"/>
</dbReference>
<keyword evidence="1" id="KW-0472">Membrane</keyword>
<feature type="transmembrane region" description="Helical" evidence="1">
    <location>
        <begin position="262"/>
        <end position="281"/>
    </location>
</feature>
<keyword evidence="1" id="KW-1133">Transmembrane helix</keyword>
<dbReference type="AlphaFoldDB" id="A0A5N5LU71"/>
<evidence type="ECO:0008006" key="4">
    <source>
        <dbReference type="Google" id="ProtNLM"/>
    </source>
</evidence>
<dbReference type="OrthoDB" id="9943056at2759"/>
<dbReference type="PANTHER" id="PTHR35257:SF1">
    <property type="entry name" value="TRANSMEMBRANE PROTEIN 82"/>
    <property type="match status" value="1"/>
</dbReference>
<evidence type="ECO:0000256" key="1">
    <source>
        <dbReference type="SAM" id="Phobius"/>
    </source>
</evidence>
<feature type="transmembrane region" description="Helical" evidence="1">
    <location>
        <begin position="75"/>
        <end position="97"/>
    </location>
</feature>
<accession>A0A5N5LU71</accession>
<dbReference type="Proteomes" id="UP000327468">
    <property type="component" value="Chromosome 16"/>
</dbReference>
<feature type="transmembrane region" description="Helical" evidence="1">
    <location>
        <begin position="233"/>
        <end position="250"/>
    </location>
</feature>
<dbReference type="InterPro" id="IPR031648">
    <property type="entry name" value="TMEM82"/>
</dbReference>
<protein>
    <recommendedName>
        <fullName evidence="4">Transmembrane protein 82</fullName>
    </recommendedName>
</protein>
<sequence length="339" mass="37814">MLSFISWFVPSLPTWLIPDTNPLDCILQGVVGACGISVLTNLLRVHLFVEAQSTADSKDDIKNKRIHIGGLTDRIQFWILTVTLAFVGSRVASLVVLEFSLRAISSRFTASSDPLSDTLLQLLVQCQFSLGCALNCSLYFLHEGAPQAWLSFLLAAALSWFLARQCSRLWHHVKTMYPMHSTQRYCGVCIGLLTSGTSILPFLCSALILTFCVAGFAAISSINQHFLSTTEALRFWTPLTICYTLLIVYMHEEQHRQSSGQALLNTVMVRLGGLLLLMLTVGRWADVLHILLCFIGEAACLLPAQDLLNTTSKDVADVPRRFVMKNEDQRRPRKSDKYD</sequence>
<keyword evidence="3" id="KW-1185">Reference proteome</keyword>
<dbReference type="Pfam" id="PF15816">
    <property type="entry name" value="TMEM82"/>
    <property type="match status" value="1"/>
</dbReference>
<proteinExistence type="predicted"/>
<feature type="transmembrane region" description="Helical" evidence="1">
    <location>
        <begin position="185"/>
        <end position="218"/>
    </location>
</feature>